<proteinExistence type="predicted"/>
<keyword evidence="3" id="KW-1185">Reference proteome</keyword>
<evidence type="ECO:0000313" key="2">
    <source>
        <dbReference type="EMBL" id="KLT42634.1"/>
    </source>
</evidence>
<evidence type="ECO:0000313" key="3">
    <source>
        <dbReference type="Proteomes" id="UP000053611"/>
    </source>
</evidence>
<feature type="compositionally biased region" description="Polar residues" evidence="1">
    <location>
        <begin position="237"/>
        <end position="246"/>
    </location>
</feature>
<dbReference type="Proteomes" id="UP000053611">
    <property type="component" value="Unassembled WGS sequence"/>
</dbReference>
<name>A0A0J1B4N1_9TREE</name>
<organism evidence="2 3">
    <name type="scientific">Cutaneotrichosporon oleaginosum</name>
    <dbReference type="NCBI Taxonomy" id="879819"/>
    <lineage>
        <taxon>Eukaryota</taxon>
        <taxon>Fungi</taxon>
        <taxon>Dikarya</taxon>
        <taxon>Basidiomycota</taxon>
        <taxon>Agaricomycotina</taxon>
        <taxon>Tremellomycetes</taxon>
        <taxon>Trichosporonales</taxon>
        <taxon>Trichosporonaceae</taxon>
        <taxon>Cutaneotrichosporon</taxon>
    </lineage>
</organism>
<evidence type="ECO:0000256" key="1">
    <source>
        <dbReference type="SAM" id="MobiDB-lite"/>
    </source>
</evidence>
<feature type="region of interest" description="Disordered" evidence="1">
    <location>
        <begin position="220"/>
        <end position="246"/>
    </location>
</feature>
<dbReference type="AlphaFoldDB" id="A0A0J1B4N1"/>
<protein>
    <submittedName>
        <fullName evidence="2">Uncharacterized protein</fullName>
    </submittedName>
</protein>
<accession>A0A0J1B4N1</accession>
<dbReference type="GeneID" id="28988035"/>
<sequence length="260" mass="28110">MAHGTWLTALIAHCHHGLFHARCTGRSPRRAPCTVGTGLAIHCAMRQAIFRYASRLVPRPAPRASRDVRRSADEATCDPANPILPAANYGYGCGQVSHSHHAPRPAPPRLAPPIPPPLSTPSWPITHIGDGADTHTPRAGPVGRLSPPYRISRMQICCSNASLVLCFLLPASCFLSTLHSIPLPPSRSHFRSTSKRLSCPTALSTLTTPWPMCPAAAHSFRGPSAPPVRRPRHRSDSPTSTQGAPWWSNLCQHGSWSISE</sequence>
<dbReference type="RefSeq" id="XP_018279125.1">
    <property type="nucleotide sequence ID" value="XM_018427432.1"/>
</dbReference>
<reference evidence="2 3" key="1">
    <citation type="submission" date="2015-03" db="EMBL/GenBank/DDBJ databases">
        <title>Genomics and transcriptomics of the oil-accumulating basidiomycete yeast T. oleaginosus allow insights into substrate utilization and the diverse evolutionary trajectories of mating systems in fungi.</title>
        <authorList>
            <consortium name="DOE Joint Genome Institute"/>
            <person name="Kourist R."/>
            <person name="Kracht O."/>
            <person name="Bracharz F."/>
            <person name="Lipzen A."/>
            <person name="Nolan M."/>
            <person name="Ohm R."/>
            <person name="Grigoriev I."/>
            <person name="Sun S."/>
            <person name="Heitman J."/>
            <person name="Bruck T."/>
            <person name="Nowrousian M."/>
        </authorList>
    </citation>
    <scope>NUCLEOTIDE SEQUENCE [LARGE SCALE GENOMIC DNA]</scope>
    <source>
        <strain evidence="2 3">IBC0246</strain>
    </source>
</reference>
<gene>
    <name evidence="2" type="ORF">CC85DRAFT_80912</name>
</gene>
<dbReference type="EMBL" id="KQ087203">
    <property type="protein sequence ID" value="KLT42634.1"/>
    <property type="molecule type" value="Genomic_DNA"/>
</dbReference>